<dbReference type="EMBL" id="FQVB01000003">
    <property type="protein sequence ID" value="SHE34840.1"/>
    <property type="molecule type" value="Genomic_DNA"/>
</dbReference>
<evidence type="ECO:0000256" key="4">
    <source>
        <dbReference type="ARBA" id="ARBA00022679"/>
    </source>
</evidence>
<feature type="active site" description="Nucleophile" evidence="9">
    <location>
        <position position="218"/>
    </location>
</feature>
<dbReference type="RefSeq" id="WP_178371865.1">
    <property type="nucleotide sequence ID" value="NZ_FQVB01000003.1"/>
</dbReference>
<keyword evidence="8 9" id="KW-0961">Cell wall biogenesis/degradation</keyword>
<keyword evidence="13" id="KW-1185">Reference proteome</keyword>
<evidence type="ECO:0000256" key="6">
    <source>
        <dbReference type="ARBA" id="ARBA00022960"/>
    </source>
</evidence>
<evidence type="ECO:0000313" key="13">
    <source>
        <dbReference type="Proteomes" id="UP000184076"/>
    </source>
</evidence>
<dbReference type="PANTHER" id="PTHR30582">
    <property type="entry name" value="L,D-TRANSPEPTIDASE"/>
    <property type="match status" value="1"/>
</dbReference>
<dbReference type="InterPro" id="IPR018392">
    <property type="entry name" value="LysM"/>
</dbReference>
<keyword evidence="7 9" id="KW-0573">Peptidoglycan synthesis</keyword>
<evidence type="ECO:0000256" key="7">
    <source>
        <dbReference type="ARBA" id="ARBA00022984"/>
    </source>
</evidence>
<dbReference type="AlphaFoldDB" id="A0A1M4SRI4"/>
<evidence type="ECO:0000256" key="10">
    <source>
        <dbReference type="SAM" id="SignalP"/>
    </source>
</evidence>
<dbReference type="GO" id="GO:0016757">
    <property type="term" value="F:glycosyltransferase activity"/>
    <property type="evidence" value="ECO:0007669"/>
    <property type="project" value="UniProtKB-KW"/>
</dbReference>
<dbReference type="GO" id="GO:0008360">
    <property type="term" value="P:regulation of cell shape"/>
    <property type="evidence" value="ECO:0007669"/>
    <property type="project" value="UniProtKB-UniRule"/>
</dbReference>
<comment type="pathway">
    <text evidence="1 9">Cell wall biogenesis; peptidoglycan biosynthesis.</text>
</comment>
<evidence type="ECO:0000256" key="9">
    <source>
        <dbReference type="PROSITE-ProRule" id="PRU01373"/>
    </source>
</evidence>
<dbReference type="SUPFAM" id="SSF141523">
    <property type="entry name" value="L,D-transpeptidase catalytic domain-like"/>
    <property type="match status" value="1"/>
</dbReference>
<dbReference type="Proteomes" id="UP000184076">
    <property type="component" value="Unassembled WGS sequence"/>
</dbReference>
<name>A0A1M4SRI4_9BACT</name>
<dbReference type="CDD" id="cd16913">
    <property type="entry name" value="YkuD_like"/>
    <property type="match status" value="1"/>
</dbReference>
<keyword evidence="4" id="KW-0808">Transferase</keyword>
<comment type="similarity">
    <text evidence="2">Belongs to the YkuD family.</text>
</comment>
<dbReference type="GO" id="GO:0005576">
    <property type="term" value="C:extracellular region"/>
    <property type="evidence" value="ECO:0007669"/>
    <property type="project" value="TreeGrafter"/>
</dbReference>
<dbReference type="InterPro" id="IPR050979">
    <property type="entry name" value="LD-transpeptidase"/>
</dbReference>
<gene>
    <name evidence="12" type="ORF">SAMN02745206_00167</name>
</gene>
<sequence length="324" mass="36607">MTAKRTAGGPAAAFFTVLLTCLAAWTPSSAAETQHPSVAIVKYPYDLETLTVVGAPRWHQVRPKETLLDIARLYGLGYNEMVLLYPRLDPWLPPKQKQLMIPALWVLPPTEHEELVINLPELRLYFFNKKEKTVQTYPIGIGDEGWETPLGVCRISEKRANPTWYIPESLQEKYGRKTMPPGPENPLGEYILKLSLGPYGIHGTHMPWGVGRLVSHGCIRCYPEHIALLFPQVPVGTRLEIIYEPIKLGVKDGAIYVEAHPDVYRRIEDYEQYAEEKLKSFPLAEKIDRERYFLAVKLQNGVPTNVSKPAGELPTGLVRSLTEP</sequence>
<dbReference type="Pfam" id="PF03734">
    <property type="entry name" value="YkuD"/>
    <property type="match status" value="1"/>
</dbReference>
<reference evidence="13" key="1">
    <citation type="submission" date="2016-11" db="EMBL/GenBank/DDBJ databases">
        <authorList>
            <person name="Varghese N."/>
            <person name="Submissions S."/>
        </authorList>
    </citation>
    <scope>NUCLEOTIDE SEQUENCE [LARGE SCALE GENOMIC DNA]</scope>
    <source>
        <strain evidence="13">DSM 9756</strain>
    </source>
</reference>
<keyword evidence="10" id="KW-0732">Signal</keyword>
<feature type="chain" id="PRO_5012747777" evidence="10">
    <location>
        <begin position="31"/>
        <end position="324"/>
    </location>
</feature>
<dbReference type="GO" id="GO:0071555">
    <property type="term" value="P:cell wall organization"/>
    <property type="evidence" value="ECO:0007669"/>
    <property type="project" value="UniProtKB-UniRule"/>
</dbReference>
<dbReference type="GO" id="GO:0071972">
    <property type="term" value="F:peptidoglycan L,D-transpeptidase activity"/>
    <property type="evidence" value="ECO:0007669"/>
    <property type="project" value="TreeGrafter"/>
</dbReference>
<feature type="signal peptide" evidence="10">
    <location>
        <begin position="1"/>
        <end position="30"/>
    </location>
</feature>
<proteinExistence type="inferred from homology"/>
<dbReference type="STRING" id="1121391.SAMN02745206_00167"/>
<dbReference type="CDD" id="cd00118">
    <property type="entry name" value="LysM"/>
    <property type="match status" value="1"/>
</dbReference>
<dbReference type="PROSITE" id="PS52029">
    <property type="entry name" value="LD_TPASE"/>
    <property type="match status" value="1"/>
</dbReference>
<keyword evidence="6 9" id="KW-0133">Cell shape</keyword>
<dbReference type="InterPro" id="IPR038063">
    <property type="entry name" value="Transpep_catalytic_dom"/>
</dbReference>
<evidence type="ECO:0000313" key="12">
    <source>
        <dbReference type="EMBL" id="SHE34840.1"/>
    </source>
</evidence>
<feature type="domain" description="L,D-TPase catalytic" evidence="11">
    <location>
        <begin position="113"/>
        <end position="242"/>
    </location>
</feature>
<dbReference type="UniPathway" id="UPA00219"/>
<dbReference type="Gene3D" id="2.40.440.10">
    <property type="entry name" value="L,D-transpeptidase catalytic domain-like"/>
    <property type="match status" value="1"/>
</dbReference>
<evidence type="ECO:0000256" key="5">
    <source>
        <dbReference type="ARBA" id="ARBA00022801"/>
    </source>
</evidence>
<dbReference type="PANTHER" id="PTHR30582:SF24">
    <property type="entry name" value="L,D-TRANSPEPTIDASE ERFK_SRFK-RELATED"/>
    <property type="match status" value="1"/>
</dbReference>
<keyword evidence="3" id="KW-0328">Glycosyltransferase</keyword>
<evidence type="ECO:0000256" key="1">
    <source>
        <dbReference type="ARBA" id="ARBA00004752"/>
    </source>
</evidence>
<evidence type="ECO:0000259" key="11">
    <source>
        <dbReference type="PROSITE" id="PS52029"/>
    </source>
</evidence>
<accession>A0A1M4SRI4</accession>
<dbReference type="InterPro" id="IPR005490">
    <property type="entry name" value="LD_TPept_cat_dom"/>
</dbReference>
<protein>
    <submittedName>
        <fullName evidence="12">L,D-transpeptidase ErfK/SrfK</fullName>
    </submittedName>
</protein>
<evidence type="ECO:0000256" key="2">
    <source>
        <dbReference type="ARBA" id="ARBA00005992"/>
    </source>
</evidence>
<feature type="active site" description="Proton donor/acceptor" evidence="9">
    <location>
        <position position="202"/>
    </location>
</feature>
<dbReference type="GO" id="GO:0018104">
    <property type="term" value="P:peptidoglycan-protein cross-linking"/>
    <property type="evidence" value="ECO:0007669"/>
    <property type="project" value="TreeGrafter"/>
</dbReference>
<keyword evidence="5" id="KW-0378">Hydrolase</keyword>
<evidence type="ECO:0000256" key="3">
    <source>
        <dbReference type="ARBA" id="ARBA00022676"/>
    </source>
</evidence>
<organism evidence="12 13">
    <name type="scientific">Desulfacinum infernum DSM 9756</name>
    <dbReference type="NCBI Taxonomy" id="1121391"/>
    <lineage>
        <taxon>Bacteria</taxon>
        <taxon>Pseudomonadati</taxon>
        <taxon>Thermodesulfobacteriota</taxon>
        <taxon>Syntrophobacteria</taxon>
        <taxon>Syntrophobacterales</taxon>
        <taxon>Syntrophobacteraceae</taxon>
        <taxon>Desulfacinum</taxon>
    </lineage>
</organism>
<evidence type="ECO:0000256" key="8">
    <source>
        <dbReference type="ARBA" id="ARBA00023316"/>
    </source>
</evidence>